<dbReference type="Proteomes" id="UP000230407">
    <property type="component" value="Unassembled WGS sequence"/>
</dbReference>
<protein>
    <submittedName>
        <fullName evidence="1">Uncharacterized protein</fullName>
    </submittedName>
</protein>
<dbReference type="EMBL" id="PGGW01000061">
    <property type="protein sequence ID" value="PJE95817.1"/>
    <property type="molecule type" value="Genomic_DNA"/>
</dbReference>
<accession>A0A2M8LV41</accession>
<dbReference type="AlphaFoldDB" id="A0A2M8LV41"/>
<gene>
    <name evidence="1" type="ORF">CUT44_21430</name>
</gene>
<proteinExistence type="predicted"/>
<name>A0A2M8LV41_9ACTN</name>
<dbReference type="RefSeq" id="WP_100203541.1">
    <property type="nucleotide sequence ID" value="NZ_PGGW01000061.1"/>
</dbReference>
<evidence type="ECO:0000313" key="1">
    <source>
        <dbReference type="EMBL" id="PJE95817.1"/>
    </source>
</evidence>
<sequence length="101" mass="10498">MTITARRLFVRWARAADGTVVTVEAGGCSEGFPKLAPYLAPHARTASVGASRWTVLPLREALDAASAAIAADPELTRCAEPGCLRCEHAIAGGPLGEDRPG</sequence>
<organism evidence="1 2">
    <name type="scientific">Streptomyces carminius</name>
    <dbReference type="NCBI Taxonomy" id="2665496"/>
    <lineage>
        <taxon>Bacteria</taxon>
        <taxon>Bacillati</taxon>
        <taxon>Actinomycetota</taxon>
        <taxon>Actinomycetes</taxon>
        <taxon>Kitasatosporales</taxon>
        <taxon>Streptomycetaceae</taxon>
        <taxon>Streptomyces</taxon>
    </lineage>
</organism>
<keyword evidence="2" id="KW-1185">Reference proteome</keyword>
<reference evidence="1 2" key="1">
    <citation type="submission" date="2017-11" db="EMBL/GenBank/DDBJ databases">
        <title>Streptomyces carmine sp. nov., a novel actinomycete isolated from Sophora alopecuroides in Xinjiang, China.</title>
        <authorList>
            <person name="Wang Y."/>
            <person name="Luo X."/>
            <person name="Wan C."/>
            <person name="Zhang L."/>
        </authorList>
    </citation>
    <scope>NUCLEOTIDE SEQUENCE [LARGE SCALE GENOMIC DNA]</scope>
    <source>
        <strain evidence="1 2">TRM SA0054</strain>
    </source>
</reference>
<evidence type="ECO:0000313" key="2">
    <source>
        <dbReference type="Proteomes" id="UP000230407"/>
    </source>
</evidence>
<comment type="caution">
    <text evidence="1">The sequence shown here is derived from an EMBL/GenBank/DDBJ whole genome shotgun (WGS) entry which is preliminary data.</text>
</comment>